<keyword evidence="7" id="KW-1185">Reference proteome</keyword>
<sequence>ACACVVQRDPVVPALYESRPVFDVLKDVAGKLELGEYFDFTIEEYRKQQLRELPGAAEAFKKDGVYYNPSKVYGIYEDRNRFRMVVGRSASVTQTSSQNNTVLHQLTGPNTLWLNTKAAHKLGIKSGDLVEVASSVGKGELKVEITDG</sequence>
<gene>
    <name evidence="6" type="ORF">ADUPG1_001613</name>
</gene>
<keyword evidence="1" id="KW-0408">Iron</keyword>
<protein>
    <submittedName>
        <fullName evidence="6">Molybdopterin oxidoreductase</fullName>
    </submittedName>
</protein>
<dbReference type="EMBL" id="BQXS01001452">
    <property type="protein sequence ID" value="GKT30645.1"/>
    <property type="molecule type" value="Genomic_DNA"/>
</dbReference>
<proteinExistence type="predicted"/>
<accession>A0ABQ5KDL3</accession>
<name>A0ABQ5KDL3_9EUKA</name>
<feature type="non-terminal residue" evidence="6">
    <location>
        <position position="1"/>
    </location>
</feature>
<feature type="non-terminal residue" evidence="6">
    <location>
        <position position="148"/>
    </location>
</feature>
<evidence type="ECO:0000256" key="1">
    <source>
        <dbReference type="ARBA" id="ARBA00022485"/>
    </source>
</evidence>
<dbReference type="SUPFAM" id="SSF53706">
    <property type="entry name" value="Formate dehydrogenase/DMSO reductase, domains 1-3"/>
    <property type="match status" value="1"/>
</dbReference>
<keyword evidence="4" id="KW-0560">Oxidoreductase</keyword>
<evidence type="ECO:0000313" key="7">
    <source>
        <dbReference type="Proteomes" id="UP001057375"/>
    </source>
</evidence>
<dbReference type="PANTHER" id="PTHR43742">
    <property type="entry name" value="TRIMETHYLAMINE-N-OXIDE REDUCTASE"/>
    <property type="match status" value="1"/>
</dbReference>
<evidence type="ECO:0000313" key="6">
    <source>
        <dbReference type="EMBL" id="GKT30645.1"/>
    </source>
</evidence>
<keyword evidence="1" id="KW-0004">4Fe-4S</keyword>
<dbReference type="Gene3D" id="2.40.40.20">
    <property type="match status" value="1"/>
</dbReference>
<evidence type="ECO:0000256" key="3">
    <source>
        <dbReference type="ARBA" id="ARBA00022729"/>
    </source>
</evidence>
<dbReference type="SUPFAM" id="SSF50692">
    <property type="entry name" value="ADC-like"/>
    <property type="match status" value="1"/>
</dbReference>
<keyword evidence="2" id="KW-0500">Molybdenum</keyword>
<keyword evidence="3" id="KW-0732">Signal</keyword>
<dbReference type="Gene3D" id="3.40.50.740">
    <property type="match status" value="1"/>
</dbReference>
<comment type="caution">
    <text evidence="6">The sequence shown here is derived from an EMBL/GenBank/DDBJ whole genome shotgun (WGS) entry which is preliminary data.</text>
</comment>
<keyword evidence="1" id="KW-0479">Metal-binding</keyword>
<dbReference type="InterPro" id="IPR009010">
    <property type="entry name" value="Asp_de-COase-like_dom_sf"/>
</dbReference>
<dbReference type="InterPro" id="IPR050612">
    <property type="entry name" value="Prok_Mopterin_Oxidored"/>
</dbReference>
<evidence type="ECO:0000259" key="5">
    <source>
        <dbReference type="Pfam" id="PF01568"/>
    </source>
</evidence>
<evidence type="ECO:0000256" key="2">
    <source>
        <dbReference type="ARBA" id="ARBA00022505"/>
    </source>
</evidence>
<keyword evidence="1" id="KW-0411">Iron-sulfur</keyword>
<feature type="domain" description="Molybdopterin dinucleotide-binding" evidence="5">
    <location>
        <begin position="82"/>
        <end position="147"/>
    </location>
</feature>
<dbReference type="Proteomes" id="UP001057375">
    <property type="component" value="Unassembled WGS sequence"/>
</dbReference>
<reference evidence="6" key="1">
    <citation type="submission" date="2022-03" db="EMBL/GenBank/DDBJ databases">
        <title>Draft genome sequence of Aduncisulcus paluster, a free-living microaerophilic Fornicata.</title>
        <authorList>
            <person name="Yuyama I."/>
            <person name="Kume K."/>
            <person name="Tamura T."/>
            <person name="Inagaki Y."/>
            <person name="Hashimoto T."/>
        </authorList>
    </citation>
    <scope>NUCLEOTIDE SEQUENCE</scope>
    <source>
        <strain evidence="6">NY0171</strain>
    </source>
</reference>
<dbReference type="Pfam" id="PF01568">
    <property type="entry name" value="Molydop_binding"/>
    <property type="match status" value="1"/>
</dbReference>
<dbReference type="InterPro" id="IPR006657">
    <property type="entry name" value="MoPterin_dinucl-bd_dom"/>
</dbReference>
<evidence type="ECO:0000256" key="4">
    <source>
        <dbReference type="ARBA" id="ARBA00023002"/>
    </source>
</evidence>
<dbReference type="PANTHER" id="PTHR43742:SF9">
    <property type="entry name" value="TETRATHIONATE REDUCTASE SUBUNIT A"/>
    <property type="match status" value="1"/>
</dbReference>
<organism evidence="6 7">
    <name type="scientific">Aduncisulcus paluster</name>
    <dbReference type="NCBI Taxonomy" id="2918883"/>
    <lineage>
        <taxon>Eukaryota</taxon>
        <taxon>Metamonada</taxon>
        <taxon>Carpediemonas-like organisms</taxon>
        <taxon>Aduncisulcus</taxon>
    </lineage>
</organism>